<proteinExistence type="predicted"/>
<feature type="transmembrane region" description="Helical" evidence="2">
    <location>
        <begin position="106"/>
        <end position="123"/>
    </location>
</feature>
<feature type="transmembrane region" description="Helical" evidence="2">
    <location>
        <begin position="19"/>
        <end position="38"/>
    </location>
</feature>
<dbReference type="InterPro" id="IPR052529">
    <property type="entry name" value="Bact_Transport_Assoc"/>
</dbReference>
<feature type="transmembrane region" description="Helical" evidence="2">
    <location>
        <begin position="344"/>
        <end position="362"/>
    </location>
</feature>
<evidence type="ECO:0000256" key="2">
    <source>
        <dbReference type="SAM" id="Phobius"/>
    </source>
</evidence>
<accession>A0A069E3U9</accession>
<keyword evidence="5" id="KW-1185">Reference proteome</keyword>
<feature type="region of interest" description="Disordered" evidence="1">
    <location>
        <begin position="498"/>
        <end position="519"/>
    </location>
</feature>
<dbReference type="Pfam" id="PF04235">
    <property type="entry name" value="DUF418"/>
    <property type="match status" value="1"/>
</dbReference>
<evidence type="ECO:0000259" key="3">
    <source>
        <dbReference type="Pfam" id="PF04235"/>
    </source>
</evidence>
<dbReference type="eggNOG" id="COG2311">
    <property type="taxonomic scope" value="Bacteria"/>
</dbReference>
<sequence>MGPVAAAGRLVHLDMLRGLALFGILLINAEQMFQPFFFSDLDYANAPVGVVPGETGAVWNWAILHTLFDTKFITLFSLLFGIGFALQIERAQSRAQPFTGIYMRRMFVLALFGIFHAILFYPADVLVNYAVTGTVFFLLARNWTPAMLFQVGVILFLTTVSALLILNGPEPSIVALLAAPSIMIVVAILGSRLKWPMWVRCLAFLTVIGATFAMQVNGRPDAPPEHSLSEIQETANAVSSAFAKGSFEVEGVEYPLPLDAAALDKIMSVEGLNATQSNIVEQSIMRAGPPSAYFERGLSALAAFQVFGVLYLYWRSFALFAIGAAFMKWGLLKNDSNFAKPAMILGLGIGLPLALLATWMQFSSLTADNSIYSLGEPVHSLSSLLIAVGIVGLVSLWSRTKVMAWLAGGLSHLGRMALTNYIAQSAALAYVSAWYGLGLAGSLTRWEQSFVCVGIFTALALVSRAWLLIFEYGPLEWVWRSLTYGRFAQLRRQPVVASGSTGHSSERQTRQTGRFRARS</sequence>
<keyword evidence="2" id="KW-1133">Transmembrane helix</keyword>
<dbReference type="Proteomes" id="UP000027446">
    <property type="component" value="Unassembled WGS sequence"/>
</dbReference>
<dbReference type="PANTHER" id="PTHR30590:SF2">
    <property type="entry name" value="INNER MEMBRANE PROTEIN"/>
    <property type="match status" value="1"/>
</dbReference>
<feature type="transmembrane region" description="Helical" evidence="2">
    <location>
        <begin position="448"/>
        <end position="470"/>
    </location>
</feature>
<feature type="transmembrane region" description="Helical" evidence="2">
    <location>
        <begin position="317"/>
        <end position="332"/>
    </location>
</feature>
<evidence type="ECO:0000313" key="5">
    <source>
        <dbReference type="Proteomes" id="UP000027446"/>
    </source>
</evidence>
<organism evidence="4 5">
    <name type="scientific">Hyphomonas adhaerens MHS-3</name>
    <dbReference type="NCBI Taxonomy" id="1280949"/>
    <lineage>
        <taxon>Bacteria</taxon>
        <taxon>Pseudomonadati</taxon>
        <taxon>Pseudomonadota</taxon>
        <taxon>Alphaproteobacteria</taxon>
        <taxon>Hyphomonadales</taxon>
        <taxon>Hyphomonadaceae</taxon>
        <taxon>Hyphomonas</taxon>
    </lineage>
</organism>
<dbReference type="EMBL" id="ARYH01000001">
    <property type="protein sequence ID" value="KCZ84539.1"/>
    <property type="molecule type" value="Genomic_DNA"/>
</dbReference>
<name>A0A069E3U9_9PROT</name>
<gene>
    <name evidence="4" type="ORF">HAD_02630</name>
</gene>
<evidence type="ECO:0000256" key="1">
    <source>
        <dbReference type="SAM" id="MobiDB-lite"/>
    </source>
</evidence>
<feature type="transmembrane region" description="Helical" evidence="2">
    <location>
        <begin position="378"/>
        <end position="397"/>
    </location>
</feature>
<dbReference type="AlphaFoldDB" id="A0A069E3U9"/>
<evidence type="ECO:0000313" key="4">
    <source>
        <dbReference type="EMBL" id="KCZ84539.1"/>
    </source>
</evidence>
<reference evidence="4 5" key="1">
    <citation type="journal article" date="2014" name="Antonie Van Leeuwenhoek">
        <title>Hyphomonas beringensis sp. nov. and Hyphomonas chukchiensis sp. nov., isolated from surface seawater of the Bering Sea and Chukchi Sea.</title>
        <authorList>
            <person name="Li C."/>
            <person name="Lai Q."/>
            <person name="Li G."/>
            <person name="Dong C."/>
            <person name="Wang J."/>
            <person name="Liao Y."/>
            <person name="Shao Z."/>
        </authorList>
    </citation>
    <scope>NUCLEOTIDE SEQUENCE [LARGE SCALE GENOMIC DNA]</scope>
    <source>
        <strain evidence="4 5">MHS-3</strain>
    </source>
</reference>
<comment type="caution">
    <text evidence="4">The sequence shown here is derived from an EMBL/GenBank/DDBJ whole genome shotgun (WGS) entry which is preliminary data.</text>
</comment>
<protein>
    <recommendedName>
        <fullName evidence="3">DUF418 domain-containing protein</fullName>
    </recommendedName>
</protein>
<feature type="transmembrane region" description="Helical" evidence="2">
    <location>
        <begin position="418"/>
        <end position="436"/>
    </location>
</feature>
<feature type="transmembrane region" description="Helical" evidence="2">
    <location>
        <begin position="58"/>
        <end position="86"/>
    </location>
</feature>
<dbReference type="PATRIC" id="fig|1280949.3.peg.541"/>
<dbReference type="InterPro" id="IPR007349">
    <property type="entry name" value="DUF418"/>
</dbReference>
<dbReference type="STRING" id="1280949.HAD_02630"/>
<feature type="transmembrane region" description="Helical" evidence="2">
    <location>
        <begin position="173"/>
        <end position="191"/>
    </location>
</feature>
<keyword evidence="2" id="KW-0472">Membrane</keyword>
<keyword evidence="2" id="KW-0812">Transmembrane</keyword>
<feature type="domain" description="DUF418" evidence="3">
    <location>
        <begin position="327"/>
        <end position="485"/>
    </location>
</feature>
<feature type="transmembrane region" description="Helical" evidence="2">
    <location>
        <begin position="143"/>
        <end position="166"/>
    </location>
</feature>
<dbReference type="PANTHER" id="PTHR30590">
    <property type="entry name" value="INNER MEMBRANE PROTEIN"/>
    <property type="match status" value="1"/>
</dbReference>